<dbReference type="Proteomes" id="UP001266305">
    <property type="component" value="Unassembled WGS sequence"/>
</dbReference>
<sequence>MSEEIACAEELRRETTQLPQGVRQVLKHTAPSSSGRHHPGAPEMYGSAEENSGKRQEN</sequence>
<organism evidence="2 3">
    <name type="scientific">Saguinus oedipus</name>
    <name type="common">Cotton-top tamarin</name>
    <name type="synonym">Oedipomidas oedipus</name>
    <dbReference type="NCBI Taxonomy" id="9490"/>
    <lineage>
        <taxon>Eukaryota</taxon>
        <taxon>Metazoa</taxon>
        <taxon>Chordata</taxon>
        <taxon>Craniata</taxon>
        <taxon>Vertebrata</taxon>
        <taxon>Euteleostomi</taxon>
        <taxon>Mammalia</taxon>
        <taxon>Eutheria</taxon>
        <taxon>Euarchontoglires</taxon>
        <taxon>Primates</taxon>
        <taxon>Haplorrhini</taxon>
        <taxon>Platyrrhini</taxon>
        <taxon>Cebidae</taxon>
        <taxon>Callitrichinae</taxon>
        <taxon>Saguinus</taxon>
    </lineage>
</organism>
<feature type="region of interest" description="Disordered" evidence="1">
    <location>
        <begin position="1"/>
        <end position="58"/>
    </location>
</feature>
<evidence type="ECO:0000313" key="2">
    <source>
        <dbReference type="EMBL" id="KAK2095047.1"/>
    </source>
</evidence>
<evidence type="ECO:0000313" key="3">
    <source>
        <dbReference type="Proteomes" id="UP001266305"/>
    </source>
</evidence>
<comment type="caution">
    <text evidence="2">The sequence shown here is derived from an EMBL/GenBank/DDBJ whole genome shotgun (WGS) entry which is preliminary data.</text>
</comment>
<gene>
    <name evidence="2" type="ORF">P7K49_026463</name>
</gene>
<name>A0ABQ9UFH5_SAGOE</name>
<proteinExistence type="predicted"/>
<dbReference type="EMBL" id="JASSZA010000013">
    <property type="protein sequence ID" value="KAK2095047.1"/>
    <property type="molecule type" value="Genomic_DNA"/>
</dbReference>
<accession>A0ABQ9UFH5</accession>
<evidence type="ECO:0000256" key="1">
    <source>
        <dbReference type="SAM" id="MobiDB-lite"/>
    </source>
</evidence>
<keyword evidence="3" id="KW-1185">Reference proteome</keyword>
<protein>
    <submittedName>
        <fullName evidence="2">Uncharacterized protein</fullName>
    </submittedName>
</protein>
<reference evidence="2 3" key="1">
    <citation type="submission" date="2023-05" db="EMBL/GenBank/DDBJ databases">
        <title>B98-5 Cell Line De Novo Hybrid Assembly: An Optical Mapping Approach.</title>
        <authorList>
            <person name="Kananen K."/>
            <person name="Auerbach J.A."/>
            <person name="Kautto E."/>
            <person name="Blachly J.S."/>
        </authorList>
    </citation>
    <scope>NUCLEOTIDE SEQUENCE [LARGE SCALE GENOMIC DNA]</scope>
    <source>
        <strain evidence="2">B95-8</strain>
        <tissue evidence="2">Cell line</tissue>
    </source>
</reference>